<sequence length="142" mass="15515">MSIEDTPVGRTLAAYAAAVNAKDVDAFAALYDDDVHIFDSWGQWQYSGIDEWRAMATGWFESLGDETVEVGFADLRSTIGDDVAFGHAAVTFTGISATGERQRAMTNRLSIGLQRKDGAWRVVHEHTSLPIDLESGSAIFSR</sequence>
<dbReference type="NCBIfam" id="TIGR02246">
    <property type="entry name" value="SgcJ/EcaC family oxidoreductase"/>
    <property type="match status" value="1"/>
</dbReference>
<protein>
    <submittedName>
        <fullName evidence="2">SgcJ/EcaC family oxidoreductase</fullName>
    </submittedName>
</protein>
<dbReference type="InterPro" id="IPR011944">
    <property type="entry name" value="Steroid_delta5-4_isomerase"/>
</dbReference>
<dbReference type="AlphaFoldDB" id="A0A5C8URF1"/>
<proteinExistence type="predicted"/>
<accession>A0A5C8URF1</accession>
<organism evidence="2 3">
    <name type="scientific">Lacisediminihabitans profunda</name>
    <dbReference type="NCBI Taxonomy" id="2594790"/>
    <lineage>
        <taxon>Bacteria</taxon>
        <taxon>Bacillati</taxon>
        <taxon>Actinomycetota</taxon>
        <taxon>Actinomycetes</taxon>
        <taxon>Micrococcales</taxon>
        <taxon>Microbacteriaceae</taxon>
        <taxon>Lacisediminihabitans</taxon>
    </lineage>
</organism>
<evidence type="ECO:0000259" key="1">
    <source>
        <dbReference type="Pfam" id="PF13474"/>
    </source>
</evidence>
<dbReference type="SUPFAM" id="SSF54427">
    <property type="entry name" value="NTF2-like"/>
    <property type="match status" value="1"/>
</dbReference>
<reference evidence="2 3" key="1">
    <citation type="submission" date="2019-08" db="EMBL/GenBank/DDBJ databases">
        <title>Bacterial whole genome sequence for Glaciihabitans sp. CHu50b-6-2.</title>
        <authorList>
            <person name="Jin L."/>
        </authorList>
    </citation>
    <scope>NUCLEOTIDE SEQUENCE [LARGE SCALE GENOMIC DNA]</scope>
    <source>
        <strain evidence="2 3">CHu50b-6-2</strain>
    </source>
</reference>
<feature type="domain" description="SnoaL-like" evidence="1">
    <location>
        <begin position="10"/>
        <end position="131"/>
    </location>
</feature>
<evidence type="ECO:0000313" key="2">
    <source>
        <dbReference type="EMBL" id="TXN30049.1"/>
    </source>
</evidence>
<evidence type="ECO:0000313" key="3">
    <source>
        <dbReference type="Proteomes" id="UP000321379"/>
    </source>
</evidence>
<dbReference type="InterPro" id="IPR037401">
    <property type="entry name" value="SnoaL-like"/>
</dbReference>
<dbReference type="RefSeq" id="WP_147784092.1">
    <property type="nucleotide sequence ID" value="NZ_VRMG01000008.1"/>
</dbReference>
<dbReference type="InterPro" id="IPR032710">
    <property type="entry name" value="NTF2-like_dom_sf"/>
</dbReference>
<dbReference type="Gene3D" id="3.10.450.50">
    <property type="match status" value="1"/>
</dbReference>
<dbReference type="EMBL" id="VRMG01000008">
    <property type="protein sequence ID" value="TXN30049.1"/>
    <property type="molecule type" value="Genomic_DNA"/>
</dbReference>
<gene>
    <name evidence="2" type="ORF">FVP33_13070</name>
</gene>
<dbReference type="Proteomes" id="UP000321379">
    <property type="component" value="Unassembled WGS sequence"/>
</dbReference>
<dbReference type="Pfam" id="PF13474">
    <property type="entry name" value="SnoaL_3"/>
    <property type="match status" value="1"/>
</dbReference>
<comment type="caution">
    <text evidence="2">The sequence shown here is derived from an EMBL/GenBank/DDBJ whole genome shotgun (WGS) entry which is preliminary data.</text>
</comment>
<keyword evidence="3" id="KW-1185">Reference proteome</keyword>
<name>A0A5C8URF1_9MICO</name>